<evidence type="ECO:0000256" key="1">
    <source>
        <dbReference type="SAM" id="MobiDB-lite"/>
    </source>
</evidence>
<proteinExistence type="predicted"/>
<feature type="region of interest" description="Disordered" evidence="1">
    <location>
        <begin position="705"/>
        <end position="726"/>
    </location>
</feature>
<dbReference type="Proteomes" id="UP001600888">
    <property type="component" value="Unassembled WGS sequence"/>
</dbReference>
<dbReference type="SMART" id="SM00355">
    <property type="entry name" value="ZnF_C2H2"/>
    <property type="match status" value="3"/>
</dbReference>
<dbReference type="EMBL" id="JBAWTH010000085">
    <property type="protein sequence ID" value="KAL2278540.1"/>
    <property type="molecule type" value="Genomic_DNA"/>
</dbReference>
<feature type="region of interest" description="Disordered" evidence="1">
    <location>
        <begin position="443"/>
        <end position="551"/>
    </location>
</feature>
<protein>
    <recommendedName>
        <fullName evidence="2">C2H2-type domain-containing protein</fullName>
    </recommendedName>
</protein>
<feature type="compositionally biased region" description="Polar residues" evidence="1">
    <location>
        <begin position="470"/>
        <end position="479"/>
    </location>
</feature>
<sequence>MSKANEQIPDLVASNLDGLGRLCSLFESQDEPSQCSVQSYLARFKLWAGSLGAHRTSGARSLEYRLRDASSIRKQLISLLQELKGMVVEEVLPFLESGHDAEGESETEGDSVDDELAALFNAGSEDMFFSSATSRNHELSDLLSGIGNVIDCLLRLSVTISNPAPHDHFRSRAGVELTQAFEHYDTRHVRDKYPNIQPELSERLGRILTYRRRYFRYREEHHSRLMQGLEGALDDGASKGLATTVASSLPQALKDCPQIHLAEVDDDRSEISATSYAPSTLDRSELRIPPIPKQYVNGPFLCPYCYVFISVDSRNDWKKHVFRDLRPYACLVETCLVDHDFPRRKDWTRHMLKDHWRAWNCPFGCVGEYPSFSALRDHLHKSHTVEVMGLDVEAIVNLSSKANVSCAEGPCPLCHDFIKSSHQYQSHVGHHLEELALFVLPTRDDNDDDQECSDDDSSGTSQDIDYGAEETTSPHQMSLEQGAEKRTQSDIDEQDNSVRDPSPPPPPINVPGPLRTSLPAEEKPNPQMEQMKKQLELQCREQEESKKQADLEQKIKEDAERAFKIRMEEMQKAQEEGKKEIELAKIAAERAARERIEKERMAEAERQRQHAEMMVEGNARDRTEKERKEEVERARQHTEAMAKAEREAKEKYEAALKAEEERKAQQEEDKKRANHLKLKAEARAKEQEAEIAAKKAEEEALRKELFGKYESMEATRGKGERSEGQA</sequence>
<dbReference type="Pfam" id="PF26082">
    <property type="entry name" value="zf-C2H2_AcuF"/>
    <property type="match status" value="1"/>
</dbReference>
<gene>
    <name evidence="3" type="ORF">FJTKL_14288</name>
</gene>
<comment type="caution">
    <text evidence="3">The sequence shown here is derived from an EMBL/GenBank/DDBJ whole genome shotgun (WGS) entry which is preliminary data.</text>
</comment>
<dbReference type="InterPro" id="IPR013087">
    <property type="entry name" value="Znf_C2H2_type"/>
</dbReference>
<feature type="domain" description="C2H2-type" evidence="2">
    <location>
        <begin position="361"/>
        <end position="383"/>
    </location>
</feature>
<name>A0ABR4E7X2_9PEZI</name>
<dbReference type="PANTHER" id="PTHR35391:SF7">
    <property type="entry name" value="C2H2-TYPE DOMAIN-CONTAINING PROTEIN"/>
    <property type="match status" value="1"/>
</dbReference>
<feature type="compositionally biased region" description="Acidic residues" evidence="1">
    <location>
        <begin position="445"/>
        <end position="457"/>
    </location>
</feature>
<feature type="region of interest" description="Disordered" evidence="1">
    <location>
        <begin position="600"/>
        <end position="675"/>
    </location>
</feature>
<evidence type="ECO:0000313" key="4">
    <source>
        <dbReference type="Proteomes" id="UP001600888"/>
    </source>
</evidence>
<dbReference type="PANTHER" id="PTHR35391">
    <property type="entry name" value="C2H2-TYPE DOMAIN-CONTAINING PROTEIN-RELATED"/>
    <property type="match status" value="1"/>
</dbReference>
<organism evidence="3 4">
    <name type="scientific">Diaporthe vaccinii</name>
    <dbReference type="NCBI Taxonomy" id="105482"/>
    <lineage>
        <taxon>Eukaryota</taxon>
        <taxon>Fungi</taxon>
        <taxon>Dikarya</taxon>
        <taxon>Ascomycota</taxon>
        <taxon>Pezizomycotina</taxon>
        <taxon>Sordariomycetes</taxon>
        <taxon>Sordariomycetidae</taxon>
        <taxon>Diaporthales</taxon>
        <taxon>Diaporthaceae</taxon>
        <taxon>Diaporthe</taxon>
        <taxon>Diaporthe eres species complex</taxon>
    </lineage>
</organism>
<dbReference type="PROSITE" id="PS00028">
    <property type="entry name" value="ZINC_FINGER_C2H2_1"/>
    <property type="match status" value="1"/>
</dbReference>
<keyword evidence="4" id="KW-1185">Reference proteome</keyword>
<reference evidence="3 4" key="1">
    <citation type="submission" date="2024-03" db="EMBL/GenBank/DDBJ databases">
        <title>A high-quality draft genome sequence of Diaporthe vaccinii, a causative agent of upright dieback and viscid rot disease in cranberry plants.</title>
        <authorList>
            <person name="Sarrasin M."/>
            <person name="Lang B.F."/>
            <person name="Burger G."/>
        </authorList>
    </citation>
    <scope>NUCLEOTIDE SEQUENCE [LARGE SCALE GENOMIC DNA]</scope>
    <source>
        <strain evidence="3 4">IS7</strain>
    </source>
</reference>
<feature type="compositionally biased region" description="Basic and acidic residues" evidence="1">
    <location>
        <begin position="600"/>
        <end position="671"/>
    </location>
</feature>
<dbReference type="InterPro" id="IPR058925">
    <property type="entry name" value="zf-C2H2_AcuF"/>
</dbReference>
<evidence type="ECO:0000259" key="2">
    <source>
        <dbReference type="PROSITE" id="PS00028"/>
    </source>
</evidence>
<accession>A0ABR4E7X2</accession>
<evidence type="ECO:0000313" key="3">
    <source>
        <dbReference type="EMBL" id="KAL2278540.1"/>
    </source>
</evidence>
<feature type="compositionally biased region" description="Basic and acidic residues" evidence="1">
    <location>
        <begin position="520"/>
        <end position="551"/>
    </location>
</feature>
<feature type="compositionally biased region" description="Pro residues" evidence="1">
    <location>
        <begin position="501"/>
        <end position="510"/>
    </location>
</feature>